<name>A0A0K0DCQ8_ANGCA</name>
<accession>A0A0K0DCQ8</accession>
<dbReference type="Proteomes" id="UP000035642">
    <property type="component" value="Unassembled WGS sequence"/>
</dbReference>
<evidence type="ECO:0000313" key="1">
    <source>
        <dbReference type="Proteomes" id="UP000035642"/>
    </source>
</evidence>
<dbReference type="WBParaSite" id="ACAC_0000839101-mRNA-1">
    <property type="protein sequence ID" value="ACAC_0000839101-mRNA-1"/>
    <property type="gene ID" value="ACAC_0000839101"/>
</dbReference>
<organism evidence="1 2">
    <name type="scientific">Angiostrongylus cantonensis</name>
    <name type="common">Rat lungworm</name>
    <dbReference type="NCBI Taxonomy" id="6313"/>
    <lineage>
        <taxon>Eukaryota</taxon>
        <taxon>Metazoa</taxon>
        <taxon>Ecdysozoa</taxon>
        <taxon>Nematoda</taxon>
        <taxon>Chromadorea</taxon>
        <taxon>Rhabditida</taxon>
        <taxon>Rhabditina</taxon>
        <taxon>Rhabditomorpha</taxon>
        <taxon>Strongyloidea</taxon>
        <taxon>Metastrongylidae</taxon>
        <taxon>Angiostrongylus</taxon>
    </lineage>
</organism>
<evidence type="ECO:0000313" key="2">
    <source>
        <dbReference type="WBParaSite" id="ACAC_0000839101-mRNA-1"/>
    </source>
</evidence>
<reference evidence="1" key="1">
    <citation type="submission" date="2012-09" db="EMBL/GenBank/DDBJ databases">
        <authorList>
            <person name="Martin A.A."/>
        </authorList>
    </citation>
    <scope>NUCLEOTIDE SEQUENCE</scope>
</reference>
<keyword evidence="1" id="KW-1185">Reference proteome</keyword>
<proteinExistence type="predicted"/>
<sequence length="115" mass="12821">MGILDNQRALTECTMIKHKCRASSQSQFHLSTLTLPLAASEKILQSDAIALFDDILKAAIVVGTDIKGIRLGWKIWHMRRSTVNTEELENDPIKVLSETLQKDFLSHIADSGLAF</sequence>
<reference evidence="2" key="2">
    <citation type="submission" date="2017-02" db="UniProtKB">
        <authorList>
            <consortium name="WormBaseParasite"/>
        </authorList>
    </citation>
    <scope>IDENTIFICATION</scope>
</reference>
<protein>
    <submittedName>
        <fullName evidence="2">DUF2384 domain-containing protein</fullName>
    </submittedName>
</protein>
<dbReference type="AlphaFoldDB" id="A0A0K0DCQ8"/>